<organism evidence="1 2">
    <name type="scientific">Aureibacter tunicatorum</name>
    <dbReference type="NCBI Taxonomy" id="866807"/>
    <lineage>
        <taxon>Bacteria</taxon>
        <taxon>Pseudomonadati</taxon>
        <taxon>Bacteroidota</taxon>
        <taxon>Cytophagia</taxon>
        <taxon>Cytophagales</taxon>
        <taxon>Persicobacteraceae</taxon>
        <taxon>Aureibacter</taxon>
    </lineage>
</organism>
<name>A0AAE3XMS1_9BACT</name>
<sequence length="118" mass="13764">MSAPYITPSGKLENLHYDEELVHDEFVKSIIKHAFLHTKWKITLIQNDSKYLYYSTKNFMFAGGKCSILIQINIKKNKFSKMLIKNSNGHLSVFDYMPDKVKDEIKELVREATSQFLS</sequence>
<keyword evidence="2" id="KW-1185">Reference proteome</keyword>
<dbReference type="AlphaFoldDB" id="A0AAE3XMS1"/>
<proteinExistence type="predicted"/>
<dbReference type="Proteomes" id="UP001185092">
    <property type="component" value="Unassembled WGS sequence"/>
</dbReference>
<evidence type="ECO:0000313" key="2">
    <source>
        <dbReference type="Proteomes" id="UP001185092"/>
    </source>
</evidence>
<dbReference type="EMBL" id="JAVDQD010000002">
    <property type="protein sequence ID" value="MDR6239360.1"/>
    <property type="molecule type" value="Genomic_DNA"/>
</dbReference>
<reference evidence="1" key="1">
    <citation type="submission" date="2023-07" db="EMBL/GenBank/DDBJ databases">
        <title>Genomic Encyclopedia of Type Strains, Phase IV (KMG-IV): sequencing the most valuable type-strain genomes for metagenomic binning, comparative biology and taxonomic classification.</title>
        <authorList>
            <person name="Goeker M."/>
        </authorList>
    </citation>
    <scope>NUCLEOTIDE SEQUENCE</scope>
    <source>
        <strain evidence="1">DSM 26174</strain>
    </source>
</reference>
<protein>
    <submittedName>
        <fullName evidence="1">RNA-binding protein with PUA domain</fullName>
    </submittedName>
</protein>
<gene>
    <name evidence="1" type="ORF">HNQ88_002397</name>
</gene>
<dbReference type="RefSeq" id="WP_309938999.1">
    <property type="nucleotide sequence ID" value="NZ_AP025305.1"/>
</dbReference>
<accession>A0AAE3XMS1</accession>
<comment type="caution">
    <text evidence="1">The sequence shown here is derived from an EMBL/GenBank/DDBJ whole genome shotgun (WGS) entry which is preliminary data.</text>
</comment>
<evidence type="ECO:0000313" key="1">
    <source>
        <dbReference type="EMBL" id="MDR6239360.1"/>
    </source>
</evidence>